<dbReference type="PANTHER" id="PTHR16222:SF24">
    <property type="entry name" value="ADP-RIBOSYLHYDROLASE ARH3"/>
    <property type="match status" value="1"/>
</dbReference>
<dbReference type="SUPFAM" id="SSF101478">
    <property type="entry name" value="ADP-ribosylglycohydrolase"/>
    <property type="match status" value="1"/>
</dbReference>
<sequence length="358" mass="38254">MERGSVILPLPMSLTPAERQDRFQAAFLGLAIGDALGFPLRGIPPASLARLPGLAEDFAPRPRGKFAKGQFSDDTQLMLAAAESVIREGKVDGRSAAAHFAWLWQEGIILQPPKALAESLQKLAQGTPWMSAGAPLGMKCPSVLSRAVVVGLFESKSRVRIRHDAGVLTVLTHKDPTCAAAAAAFAQAVALGLTTKEPPTPAEFCEELALAAAAHDKELAEELRHLPRLLTWDTARALGQLRKVSVPPSQLRGVDGLPPHVVPVLLTALYATLKVPHDFRQAVELTLRCGGEADVAAACTGALLGAHLGTAAIPARLRKNVLYADTLLDAADRLFQARQVRETLATALAQQNPHKRRR</sequence>
<feature type="binding site" evidence="3">
    <location>
        <position position="74"/>
    </location>
    <ligand>
        <name>Mg(2+)</name>
        <dbReference type="ChEBI" id="CHEBI:18420"/>
        <label>1</label>
    </ligand>
</feature>
<keyword evidence="2 4" id="KW-0378">Hydrolase</keyword>
<dbReference type="EMBL" id="MT520813">
    <property type="protein sequence ID" value="QKW93722.1"/>
    <property type="molecule type" value="Genomic_DNA"/>
</dbReference>
<evidence type="ECO:0000256" key="2">
    <source>
        <dbReference type="ARBA" id="ARBA00022801"/>
    </source>
</evidence>
<comment type="similarity">
    <text evidence="1">Belongs to the ADP-ribosylglycohydrolase family.</text>
</comment>
<reference evidence="4" key="1">
    <citation type="journal article" date="2020" name="Molecules">
        <title>2-Hydroxysorangiadenosine: Structure and Biosynthesis of a Myxobacterial Sesquiterpene-Nucleoside.</title>
        <authorList>
            <person name="Okoth D.A."/>
            <person name="Hug J.J."/>
            <person name="Garcia R."/>
            <person name="Sproer C."/>
            <person name="Overmann J."/>
            <person name="Muller R."/>
        </authorList>
    </citation>
    <scope>NUCLEOTIDE SEQUENCE</scope>
    <source>
        <strain evidence="4">MCy10943</strain>
    </source>
</reference>
<accession>A0A7D5CGX1</accession>
<dbReference type="GO" id="GO:0046872">
    <property type="term" value="F:metal ion binding"/>
    <property type="evidence" value="ECO:0007669"/>
    <property type="project" value="UniProtKB-KW"/>
</dbReference>
<keyword evidence="3" id="KW-0479">Metal-binding</keyword>
<dbReference type="PANTHER" id="PTHR16222">
    <property type="entry name" value="ADP-RIBOSYLGLYCOHYDROLASE"/>
    <property type="match status" value="1"/>
</dbReference>
<proteinExistence type="inferred from homology"/>
<organism evidence="4">
    <name type="scientific">Vitiosangium cumulatum</name>
    <dbReference type="NCBI Taxonomy" id="1867796"/>
    <lineage>
        <taxon>Bacteria</taxon>
        <taxon>Pseudomonadati</taxon>
        <taxon>Myxococcota</taxon>
        <taxon>Myxococcia</taxon>
        <taxon>Myxococcales</taxon>
        <taxon>Cystobacterineae</taxon>
        <taxon>Archangiaceae</taxon>
        <taxon>Vitiosangium</taxon>
    </lineage>
</organism>
<feature type="binding site" evidence="3">
    <location>
        <position position="294"/>
    </location>
    <ligand>
        <name>Mg(2+)</name>
        <dbReference type="ChEBI" id="CHEBI:18420"/>
        <label>1</label>
    </ligand>
</feature>
<evidence type="ECO:0000313" key="4">
    <source>
        <dbReference type="EMBL" id="QKW93722.1"/>
    </source>
</evidence>
<protein>
    <submittedName>
        <fullName evidence="4">ADP-ribosylglycohydrolase</fullName>
    </submittedName>
</protein>
<evidence type="ECO:0000256" key="1">
    <source>
        <dbReference type="ARBA" id="ARBA00010702"/>
    </source>
</evidence>
<dbReference type="GO" id="GO:0016787">
    <property type="term" value="F:hydrolase activity"/>
    <property type="evidence" value="ECO:0007669"/>
    <property type="project" value="UniProtKB-KW"/>
</dbReference>
<comment type="cofactor">
    <cofactor evidence="3">
        <name>Mg(2+)</name>
        <dbReference type="ChEBI" id="CHEBI:18420"/>
    </cofactor>
    <text evidence="3">Binds 2 magnesium ions per subunit.</text>
</comment>
<dbReference type="Pfam" id="PF03747">
    <property type="entry name" value="ADP_ribosyl_GH"/>
    <property type="match status" value="1"/>
</dbReference>
<dbReference type="InterPro" id="IPR005502">
    <property type="entry name" value="Ribosyl_crysJ1"/>
</dbReference>
<name>A0A7D5CGX1_9BACT</name>
<dbReference type="InterPro" id="IPR036705">
    <property type="entry name" value="Ribosyl_crysJ1_sf"/>
</dbReference>
<keyword evidence="3" id="KW-0460">Magnesium</keyword>
<feature type="binding site" evidence="3">
    <location>
        <position position="73"/>
    </location>
    <ligand>
        <name>Mg(2+)</name>
        <dbReference type="ChEBI" id="CHEBI:18420"/>
        <label>1</label>
    </ligand>
</feature>
<dbReference type="InterPro" id="IPR050792">
    <property type="entry name" value="ADP-ribosylglycohydrolase"/>
</dbReference>
<dbReference type="Gene3D" id="1.10.4080.10">
    <property type="entry name" value="ADP-ribosylation/Crystallin J1"/>
    <property type="match status" value="1"/>
</dbReference>
<dbReference type="AlphaFoldDB" id="A0A7D5CGX1"/>
<evidence type="ECO:0000256" key="3">
    <source>
        <dbReference type="PIRSR" id="PIRSR605502-1"/>
    </source>
</evidence>
<feature type="binding site" evidence="3">
    <location>
        <position position="72"/>
    </location>
    <ligand>
        <name>Mg(2+)</name>
        <dbReference type="ChEBI" id="CHEBI:18420"/>
        <label>1</label>
    </ligand>
</feature>